<dbReference type="Proteomes" id="UP001164305">
    <property type="component" value="Chromosome"/>
</dbReference>
<evidence type="ECO:0000313" key="3">
    <source>
        <dbReference type="Proteomes" id="UP001164305"/>
    </source>
</evidence>
<sequence length="497" mass="49677">MLLSLAVALAAVGAVCWIVGEHRLQAPLRLLGGAIAGLALGPLVLVVAGRVRRGRVVAVALAVFAALALTVPAVLAHRVGTLDGVEPAGLAPLGADDQVVSVAGTDEPSAILVRRAAGASQLVAADGTAVTDLATAAGAVAALSADGRYVTVAHAGSTRVASASNPARSRTVVGTPVGLVGDVLVVRVCADERCDERGYDLRGTGPLDEPTWTVDVDVDAPVADAEGAALTIGGPAPSAADVGRQAGVLPDAVVRRAAGQGWAWVDPATGHLHGRVIAPDDGSCRVVAPASLDDDGAVPPVVAVCAAADGALTASASRDGAPLWTSDASAPGDWTVRIDGGRVIADGTQSETGTGGEIVATEHDAAWSEPGGETVAEAGPYRAQVGVDGMDVARVTAAGQAIAHDIATGETVWAEPVSEQGGPLRGALGARTAVLLDTEARTDALDPRAATRLRVIDSATGEVTVDGWSPHPVQDVRPVSAGRALVLVDDRMLLVGV</sequence>
<keyword evidence="3" id="KW-1185">Reference proteome</keyword>
<name>A0ABY6G5H3_9MICO</name>
<dbReference type="RefSeq" id="WP_263595145.1">
    <property type="nucleotide sequence ID" value="NZ_CP107020.1"/>
</dbReference>
<dbReference type="InterPro" id="IPR015943">
    <property type="entry name" value="WD40/YVTN_repeat-like_dom_sf"/>
</dbReference>
<feature type="transmembrane region" description="Helical" evidence="1">
    <location>
        <begin position="26"/>
        <end position="49"/>
    </location>
</feature>
<gene>
    <name evidence="2" type="ORF">BRM3_05835</name>
</gene>
<dbReference type="EMBL" id="CP107020">
    <property type="protein sequence ID" value="UYG17938.1"/>
    <property type="molecule type" value="Genomic_DNA"/>
</dbReference>
<reference evidence="2" key="1">
    <citation type="submission" date="2022-10" db="EMBL/GenBank/DDBJ databases">
        <title>Whole-Genome Sequencing of Brachybacterium huguangmaarense BRM-3, Isolated from Betula schmidtii.</title>
        <authorList>
            <person name="Haam D."/>
        </authorList>
    </citation>
    <scope>NUCLEOTIDE SEQUENCE</scope>
    <source>
        <strain evidence="2">BRM-3</strain>
    </source>
</reference>
<protein>
    <submittedName>
        <fullName evidence="2">PQQ-like beta-propeller repeat protein</fullName>
    </submittedName>
</protein>
<proteinExistence type="predicted"/>
<dbReference type="Gene3D" id="2.130.10.10">
    <property type="entry name" value="YVTN repeat-like/Quinoprotein amine dehydrogenase"/>
    <property type="match status" value="1"/>
</dbReference>
<accession>A0ABY6G5H3</accession>
<keyword evidence="1" id="KW-1133">Transmembrane helix</keyword>
<keyword evidence="1" id="KW-0472">Membrane</keyword>
<dbReference type="SUPFAM" id="SSF50998">
    <property type="entry name" value="Quinoprotein alcohol dehydrogenase-like"/>
    <property type="match status" value="1"/>
</dbReference>
<evidence type="ECO:0000256" key="1">
    <source>
        <dbReference type="SAM" id="Phobius"/>
    </source>
</evidence>
<keyword evidence="1" id="KW-0812">Transmembrane</keyword>
<organism evidence="2 3">
    <name type="scientific">Brachybacterium huguangmaarense</name>
    <dbReference type="NCBI Taxonomy" id="1652028"/>
    <lineage>
        <taxon>Bacteria</taxon>
        <taxon>Bacillati</taxon>
        <taxon>Actinomycetota</taxon>
        <taxon>Actinomycetes</taxon>
        <taxon>Micrococcales</taxon>
        <taxon>Dermabacteraceae</taxon>
        <taxon>Brachybacterium</taxon>
    </lineage>
</organism>
<evidence type="ECO:0000313" key="2">
    <source>
        <dbReference type="EMBL" id="UYG17938.1"/>
    </source>
</evidence>
<dbReference type="InterPro" id="IPR011047">
    <property type="entry name" value="Quinoprotein_ADH-like_sf"/>
</dbReference>
<feature type="transmembrane region" description="Helical" evidence="1">
    <location>
        <begin position="56"/>
        <end position="75"/>
    </location>
</feature>